<evidence type="ECO:0000313" key="2">
    <source>
        <dbReference type="Proteomes" id="UP000886874"/>
    </source>
</evidence>
<protein>
    <submittedName>
        <fullName evidence="1">DUF177 domain-containing protein</fullName>
    </submittedName>
</protein>
<dbReference type="Pfam" id="PF02620">
    <property type="entry name" value="YceD"/>
    <property type="match status" value="1"/>
</dbReference>
<organism evidence="1 2">
    <name type="scientific">Candidatus Avoscillospira stercorigallinarum</name>
    <dbReference type="NCBI Taxonomy" id="2840708"/>
    <lineage>
        <taxon>Bacteria</taxon>
        <taxon>Bacillati</taxon>
        <taxon>Bacillota</taxon>
        <taxon>Clostridia</taxon>
        <taxon>Eubacteriales</taxon>
        <taxon>Oscillospiraceae</taxon>
        <taxon>Oscillospiraceae incertae sedis</taxon>
        <taxon>Candidatus Avoscillospira</taxon>
    </lineage>
</organism>
<dbReference type="InterPro" id="IPR003772">
    <property type="entry name" value="YceD"/>
</dbReference>
<evidence type="ECO:0000313" key="1">
    <source>
        <dbReference type="EMBL" id="HIQ69956.1"/>
    </source>
</evidence>
<proteinExistence type="predicted"/>
<accession>A0A9D0Z677</accession>
<dbReference type="Proteomes" id="UP000886874">
    <property type="component" value="Unassembled WGS sequence"/>
</dbReference>
<dbReference type="EMBL" id="DVFN01000094">
    <property type="protein sequence ID" value="HIQ69956.1"/>
    <property type="molecule type" value="Genomic_DNA"/>
</dbReference>
<sequence length="166" mass="18076">MLLGLSQIIDCPGGVVPFETTLDLSDMVVGGSRPFPSPIEARGQVRNTAGVLLLTAEIRAVLDGVCDRCCKSFRRDFTLPLEAVLVTKLESDTLDDPWTFELVGDEADLDDILTTAVVLNLDSQLLCKPDCKGLCARCGKDLNEGPCSCQPERDPRLQVLEKLLNK</sequence>
<comment type="caution">
    <text evidence="1">The sequence shown here is derived from an EMBL/GenBank/DDBJ whole genome shotgun (WGS) entry which is preliminary data.</text>
</comment>
<gene>
    <name evidence="1" type="ORF">IAA67_06480</name>
</gene>
<dbReference type="AlphaFoldDB" id="A0A9D0Z677"/>
<name>A0A9D0Z677_9FIRM</name>
<reference evidence="1" key="2">
    <citation type="journal article" date="2021" name="PeerJ">
        <title>Extensive microbial diversity within the chicken gut microbiome revealed by metagenomics and culture.</title>
        <authorList>
            <person name="Gilroy R."/>
            <person name="Ravi A."/>
            <person name="Getino M."/>
            <person name="Pursley I."/>
            <person name="Horton D.L."/>
            <person name="Alikhan N.F."/>
            <person name="Baker D."/>
            <person name="Gharbi K."/>
            <person name="Hall N."/>
            <person name="Watson M."/>
            <person name="Adriaenssens E.M."/>
            <person name="Foster-Nyarko E."/>
            <person name="Jarju S."/>
            <person name="Secka A."/>
            <person name="Antonio M."/>
            <person name="Oren A."/>
            <person name="Chaudhuri R.R."/>
            <person name="La Ragione R."/>
            <person name="Hildebrand F."/>
            <person name="Pallen M.J."/>
        </authorList>
    </citation>
    <scope>NUCLEOTIDE SEQUENCE</scope>
    <source>
        <strain evidence="1">ChiSjej2B20-13462</strain>
    </source>
</reference>
<reference evidence="1" key="1">
    <citation type="submission" date="2020-10" db="EMBL/GenBank/DDBJ databases">
        <authorList>
            <person name="Gilroy R."/>
        </authorList>
    </citation>
    <scope>NUCLEOTIDE SEQUENCE</scope>
    <source>
        <strain evidence="1">ChiSjej2B20-13462</strain>
    </source>
</reference>